<dbReference type="PANTHER" id="PTHR10194:SF60">
    <property type="entry name" value="RAS GTPASE-ACTIVATING PROTEIN RASKOL"/>
    <property type="match status" value="1"/>
</dbReference>
<feature type="transmembrane region" description="Helical" evidence="4">
    <location>
        <begin position="515"/>
        <end position="542"/>
    </location>
</feature>
<evidence type="ECO:0000313" key="7">
    <source>
        <dbReference type="EMBL" id="ELR10938.1"/>
    </source>
</evidence>
<dbReference type="Pfam" id="PF13385">
    <property type="entry name" value="Laminin_G_3"/>
    <property type="match status" value="1"/>
</dbReference>
<evidence type="ECO:0000313" key="8">
    <source>
        <dbReference type="Proteomes" id="UP000011083"/>
    </source>
</evidence>
<sequence>MRLCLVVWVLLLVAVLPAHSSLVAYYDFDDDYSGISGYCQNSVPSGVAAGSADISSSNARFGSAGLVLAGGPDYIRVDGINLFPGAASSAFSASAWIKLTSLSSSYTSRVIVRKNSFMLFQLSTLGGSGRNYALSCQLYFSASVSSSVNTANNLFTQANGASWAHVACVYNTTHVCVAHNACTPASAQQISPSADSLYVGATSNSLRGYVDELKFYDHALTEQQLRRLYNAVAANDVPFATVDIELIWFMSIVADGMAGSSLSAAALTTLNVSVNSSDGKLAYSGQAGTELFYSWSVLSSLCGIADISNSTSSQPALALSNVGSFVLGLCATDGELSAYATAQVQVTASTPSIESQTAGPFLDIPLGYVNFPVTVTAGGVPAPTYQWQYLTYENYTAPDNTTVPDNSTTGNTTTVARRSFDFDDFGPEFPLRWHGARAVIEVWNNFEGAVDSVYRINGTAENNNQSIRCLVTNTGGETYSGTYVVRIGAAAASPSANPGSGGGDSSGDDTNIGAIVGGAVGGGVGLVCLLLLLLALVVLVLARRRNGRRQMRKLTQPDYAELAYGDVDNVSLPKRKAEASPPLPRPLADQYEKLEKLLLAENGRIAHAMFVGIASTDSEKVAKAVMRVFEANHRGYQLLERRISDEVEAADEEGTLFRANSIAAKLFGTYVRMTSLPYCWFTLVTSVNSLNDNALEAFGDEQEGASKASRRMRYQIDDEGSGSMSMDVFASGATTMEIDPHKVDEASDTTINSLELWLVAQKLFKCIVDSERIMPTQIKQLMHHIDSEVGARFSAQAQFRALGGFLFLRMVCPALMALQVYGLLDAPPHPVAQRQFILVSKVLQNLANDTLPAKQASLILLARYLSAHLKGVEQSLEEDGSELVEQLRDVLAKLGDDTNV</sequence>
<dbReference type="OrthoDB" id="26630at2759"/>
<dbReference type="Proteomes" id="UP000011083">
    <property type="component" value="Unassembled WGS sequence"/>
</dbReference>
<dbReference type="InterPro" id="IPR008936">
    <property type="entry name" value="Rho_GTPase_activation_prot"/>
</dbReference>
<dbReference type="AlphaFoldDB" id="L8GDZ0"/>
<feature type="domain" description="Ras-GAP" evidence="6">
    <location>
        <begin position="617"/>
        <end position="848"/>
    </location>
</feature>
<accession>L8GDZ0</accession>
<keyword evidence="1" id="KW-0343">GTPase activation</keyword>
<dbReference type="STRING" id="1257118.L8GDZ0"/>
<evidence type="ECO:0000256" key="3">
    <source>
        <dbReference type="ARBA" id="ARBA00023157"/>
    </source>
</evidence>
<dbReference type="GeneID" id="14911355"/>
<keyword evidence="3" id="KW-1015">Disulfide bond</keyword>
<dbReference type="PANTHER" id="PTHR10194">
    <property type="entry name" value="RAS GTPASE-ACTIVATING PROTEINS"/>
    <property type="match status" value="1"/>
</dbReference>
<dbReference type="Gene3D" id="2.60.40.10">
    <property type="entry name" value="Immunoglobulins"/>
    <property type="match status" value="1"/>
</dbReference>
<dbReference type="SMART" id="SM00560">
    <property type="entry name" value="LamGL"/>
    <property type="match status" value="1"/>
</dbReference>
<keyword evidence="4" id="KW-0472">Membrane</keyword>
<feature type="chain" id="PRO_5003990238" evidence="5">
    <location>
        <begin position="21"/>
        <end position="900"/>
    </location>
</feature>
<keyword evidence="8" id="KW-1185">Reference proteome</keyword>
<dbReference type="VEuPathDB" id="AmoebaDB:ACA1_337850"/>
<dbReference type="KEGG" id="acan:ACA1_337850"/>
<dbReference type="EMBL" id="KB008170">
    <property type="protein sequence ID" value="ELR10938.1"/>
    <property type="molecule type" value="Genomic_DNA"/>
</dbReference>
<name>L8GDZ0_ACACF</name>
<dbReference type="InterPro" id="IPR013320">
    <property type="entry name" value="ConA-like_dom_sf"/>
</dbReference>
<dbReference type="InterPro" id="IPR039360">
    <property type="entry name" value="Ras_GTPase"/>
</dbReference>
<dbReference type="RefSeq" id="XP_004332951.1">
    <property type="nucleotide sequence ID" value="XM_004332903.1"/>
</dbReference>
<gene>
    <name evidence="7" type="ORF">ACA1_337850</name>
</gene>
<keyword evidence="4" id="KW-1133">Transmembrane helix</keyword>
<dbReference type="InterPro" id="IPR001936">
    <property type="entry name" value="RasGAP_dom"/>
</dbReference>
<dbReference type="SUPFAM" id="SSF48350">
    <property type="entry name" value="GTPase activation domain, GAP"/>
    <property type="match status" value="2"/>
</dbReference>
<evidence type="ECO:0000256" key="4">
    <source>
        <dbReference type="SAM" id="Phobius"/>
    </source>
</evidence>
<dbReference type="Gene3D" id="1.10.506.10">
    <property type="entry name" value="GTPase Activation - p120gap, domain 1"/>
    <property type="match status" value="1"/>
</dbReference>
<dbReference type="InterPro" id="IPR013783">
    <property type="entry name" value="Ig-like_fold"/>
</dbReference>
<evidence type="ECO:0000256" key="1">
    <source>
        <dbReference type="ARBA" id="ARBA00022468"/>
    </source>
</evidence>
<dbReference type="Gene3D" id="2.60.120.200">
    <property type="match status" value="1"/>
</dbReference>
<proteinExistence type="predicted"/>
<keyword evidence="2 5" id="KW-0732">Signal</keyword>
<evidence type="ECO:0000256" key="2">
    <source>
        <dbReference type="ARBA" id="ARBA00022729"/>
    </source>
</evidence>
<dbReference type="InterPro" id="IPR006558">
    <property type="entry name" value="LamG-like"/>
</dbReference>
<keyword evidence="4" id="KW-0812">Transmembrane</keyword>
<feature type="transmembrane region" description="Helical" evidence="4">
    <location>
        <begin position="802"/>
        <end position="824"/>
    </location>
</feature>
<dbReference type="SUPFAM" id="SSF49899">
    <property type="entry name" value="Concanavalin A-like lectins/glucanases"/>
    <property type="match status" value="1"/>
</dbReference>
<dbReference type="SMART" id="SM00323">
    <property type="entry name" value="RasGAP"/>
    <property type="match status" value="1"/>
</dbReference>
<dbReference type="Pfam" id="PF00616">
    <property type="entry name" value="RasGAP"/>
    <property type="match status" value="1"/>
</dbReference>
<organism evidence="7 8">
    <name type="scientific">Acanthamoeba castellanii (strain ATCC 30010 / Neff)</name>
    <dbReference type="NCBI Taxonomy" id="1257118"/>
    <lineage>
        <taxon>Eukaryota</taxon>
        <taxon>Amoebozoa</taxon>
        <taxon>Discosea</taxon>
        <taxon>Longamoebia</taxon>
        <taxon>Centramoebida</taxon>
        <taxon>Acanthamoebidae</taxon>
        <taxon>Acanthamoeba</taxon>
    </lineage>
</organism>
<reference evidence="7 8" key="1">
    <citation type="journal article" date="2013" name="Genome Biol.">
        <title>Genome of Acanthamoeba castellanii highlights extensive lateral gene transfer and early evolution of tyrosine kinase signaling.</title>
        <authorList>
            <person name="Clarke M."/>
            <person name="Lohan A.J."/>
            <person name="Liu B."/>
            <person name="Lagkouvardos I."/>
            <person name="Roy S."/>
            <person name="Zafar N."/>
            <person name="Bertelli C."/>
            <person name="Schilde C."/>
            <person name="Kianianmomeni A."/>
            <person name="Burglin T.R."/>
            <person name="Frech C."/>
            <person name="Turcotte B."/>
            <person name="Kopec K.O."/>
            <person name="Synnott J.M."/>
            <person name="Choo C."/>
            <person name="Paponov I."/>
            <person name="Finkler A."/>
            <person name="Soon Heng Tan C."/>
            <person name="Hutchins A.P."/>
            <person name="Weinmeier T."/>
            <person name="Rattei T."/>
            <person name="Chu J.S."/>
            <person name="Gimenez G."/>
            <person name="Irimia M."/>
            <person name="Rigden D.J."/>
            <person name="Fitzpatrick D.A."/>
            <person name="Lorenzo-Morales J."/>
            <person name="Bateman A."/>
            <person name="Chiu C.H."/>
            <person name="Tang P."/>
            <person name="Hegemann P."/>
            <person name="Fromm H."/>
            <person name="Raoult D."/>
            <person name="Greub G."/>
            <person name="Miranda-Saavedra D."/>
            <person name="Chen N."/>
            <person name="Nash P."/>
            <person name="Ginger M.L."/>
            <person name="Horn M."/>
            <person name="Schaap P."/>
            <person name="Caler L."/>
            <person name="Loftus B."/>
        </authorList>
    </citation>
    <scope>NUCLEOTIDE SEQUENCE [LARGE SCALE GENOMIC DNA]</scope>
    <source>
        <strain evidence="7 8">Neff</strain>
    </source>
</reference>
<dbReference type="GO" id="GO:0005096">
    <property type="term" value="F:GTPase activator activity"/>
    <property type="evidence" value="ECO:0007669"/>
    <property type="project" value="UniProtKB-KW"/>
</dbReference>
<feature type="signal peptide" evidence="5">
    <location>
        <begin position="1"/>
        <end position="20"/>
    </location>
</feature>
<dbReference type="PROSITE" id="PS50018">
    <property type="entry name" value="RAS_GTPASE_ACTIV_2"/>
    <property type="match status" value="1"/>
</dbReference>
<evidence type="ECO:0000256" key="5">
    <source>
        <dbReference type="SAM" id="SignalP"/>
    </source>
</evidence>
<evidence type="ECO:0000259" key="6">
    <source>
        <dbReference type="PROSITE" id="PS50018"/>
    </source>
</evidence>
<protein>
    <submittedName>
        <fullName evidence="7">GTPaseactivator protein for Ras-like GTPase</fullName>
    </submittedName>
</protein>